<reference evidence="1" key="1">
    <citation type="submission" date="2020-08" db="EMBL/GenBank/DDBJ databases">
        <title>Sequencing the genomes of 1000 actinobacteria strains.</title>
        <authorList>
            <person name="Klenk H.-P."/>
        </authorList>
    </citation>
    <scope>NUCLEOTIDE SEQUENCE [LARGE SCALE GENOMIC DNA]</scope>
    <source>
        <strain evidence="1">DSM 27064</strain>
    </source>
</reference>
<evidence type="ECO:0000313" key="1">
    <source>
        <dbReference type="EMBL" id="MBB4070745.1"/>
    </source>
</evidence>
<sequence length="287" mass="30873">MHTPGIFLKIAPQFVAAWVDPHTIRFGFSTAALELSALTEQDRTLISSLLTGTTMAALKRTAKRSKISPEHLQEMLRLLAPVLQASSSPSAATTTVNLFQTASYQLAVPIIASETATRTALLLHEALSWHGHLPSSTSDLLITVNRFLVDQQLSLSQLQHSTAAQLPITFSDSCVRIGPLLTAESTPCAACCEHETLRADPDKSIMLPQLLGHTAATETATVVKHIAPLLAQLVAAPYAATGKQFSFEFSQAEIPLPRVHYLRPDADCLCAHLTASPHSQLAELTTA</sequence>
<comment type="caution">
    <text evidence="1">The sequence shown here is derived from an EMBL/GenBank/DDBJ whole genome shotgun (WGS) entry which is preliminary data.</text>
</comment>
<gene>
    <name evidence="1" type="ORF">F5897_000021</name>
</gene>
<dbReference type="AlphaFoldDB" id="A0A840DG31"/>
<evidence type="ECO:0000313" key="2">
    <source>
        <dbReference type="Proteomes" id="UP000571183"/>
    </source>
</evidence>
<accession>A0A840DG31</accession>
<dbReference type="Proteomes" id="UP000571183">
    <property type="component" value="Unassembled WGS sequence"/>
</dbReference>
<name>A0A840DG31_9MICO</name>
<dbReference type="RefSeq" id="WP_183304059.1">
    <property type="nucleotide sequence ID" value="NZ_JACIFD010000001.1"/>
</dbReference>
<protein>
    <recommendedName>
        <fullName evidence="3">Bacteriocin biosynthesis cyclodehydratase domain-containing protein</fullName>
    </recommendedName>
</protein>
<organism evidence="1 2">
    <name type="scientific">Canibacter oris</name>
    <dbReference type="NCBI Taxonomy" id="1365628"/>
    <lineage>
        <taxon>Bacteria</taxon>
        <taxon>Bacillati</taxon>
        <taxon>Actinomycetota</taxon>
        <taxon>Actinomycetes</taxon>
        <taxon>Micrococcales</taxon>
        <taxon>Microbacteriaceae</taxon>
        <taxon>Canibacter</taxon>
    </lineage>
</organism>
<evidence type="ECO:0008006" key="3">
    <source>
        <dbReference type="Google" id="ProtNLM"/>
    </source>
</evidence>
<keyword evidence="2" id="KW-1185">Reference proteome</keyword>
<dbReference type="EMBL" id="JACIFD010000001">
    <property type="protein sequence ID" value="MBB4070745.1"/>
    <property type="molecule type" value="Genomic_DNA"/>
</dbReference>
<proteinExistence type="predicted"/>